<dbReference type="Proteomes" id="UP000196320">
    <property type="component" value="Unassembled WGS sequence"/>
</dbReference>
<protein>
    <submittedName>
        <fullName evidence="2">Uncharacterized protein</fullName>
    </submittedName>
</protein>
<dbReference type="AlphaFoldDB" id="A0A1R4I794"/>
<evidence type="ECO:0000313" key="3">
    <source>
        <dbReference type="Proteomes" id="UP000196320"/>
    </source>
</evidence>
<organism evidence="2 3">
    <name type="scientific">Microbacterium esteraromaticum</name>
    <dbReference type="NCBI Taxonomy" id="57043"/>
    <lineage>
        <taxon>Bacteria</taxon>
        <taxon>Bacillati</taxon>
        <taxon>Actinomycetota</taxon>
        <taxon>Actinomycetes</taxon>
        <taxon>Micrococcales</taxon>
        <taxon>Microbacteriaceae</taxon>
        <taxon>Microbacterium</taxon>
    </lineage>
</organism>
<name>A0A1R4I794_9MICO</name>
<dbReference type="RefSeq" id="WP_087129496.1">
    <property type="nucleotide sequence ID" value="NZ_FUKO01000002.1"/>
</dbReference>
<evidence type="ECO:0000256" key="1">
    <source>
        <dbReference type="SAM" id="MobiDB-lite"/>
    </source>
</evidence>
<accession>A0A1R4I794</accession>
<dbReference type="OrthoDB" id="5125588at2"/>
<feature type="compositionally biased region" description="Low complexity" evidence="1">
    <location>
        <begin position="1"/>
        <end position="16"/>
    </location>
</feature>
<gene>
    <name evidence="2" type="ORF">FM104_00485</name>
</gene>
<sequence length="73" mass="8017">MDTITDTTHGTQDTATRQVRTPSRRLSQAPGKLPPDFDVEAFTREACERSGVSFAVTDPVALSKLRVLTRPDT</sequence>
<reference evidence="2 3" key="1">
    <citation type="submission" date="2017-02" db="EMBL/GenBank/DDBJ databases">
        <authorList>
            <person name="Peterson S.W."/>
        </authorList>
    </citation>
    <scope>NUCLEOTIDE SEQUENCE [LARGE SCALE GENOMIC DNA]</scope>
    <source>
        <strain evidence="2 3">B Mb 05.01</strain>
    </source>
</reference>
<feature type="region of interest" description="Disordered" evidence="1">
    <location>
        <begin position="1"/>
        <end position="37"/>
    </location>
</feature>
<proteinExistence type="predicted"/>
<keyword evidence="3" id="KW-1185">Reference proteome</keyword>
<feature type="compositionally biased region" description="Polar residues" evidence="1">
    <location>
        <begin position="17"/>
        <end position="26"/>
    </location>
</feature>
<evidence type="ECO:0000313" key="2">
    <source>
        <dbReference type="EMBL" id="SJN15690.1"/>
    </source>
</evidence>
<dbReference type="EMBL" id="FUKO01000002">
    <property type="protein sequence ID" value="SJN15690.1"/>
    <property type="molecule type" value="Genomic_DNA"/>
</dbReference>